<reference evidence="4 5" key="1">
    <citation type="journal article" date="2017" name="ISME J.">
        <title>Energy and carbon metabolisms in a deep terrestrial subsurface fluid microbial community.</title>
        <authorList>
            <person name="Momper L."/>
            <person name="Jungbluth S.P."/>
            <person name="Lee M.D."/>
            <person name="Amend J.P."/>
        </authorList>
    </citation>
    <scope>NUCLEOTIDE SEQUENCE [LARGE SCALE GENOMIC DNA]</scope>
    <source>
        <strain evidence="4">SURF_5</strain>
    </source>
</reference>
<dbReference type="PROSITE" id="PS50983">
    <property type="entry name" value="FE_B12_PBP"/>
    <property type="match status" value="1"/>
</dbReference>
<dbReference type="PANTHER" id="PTHR30535:SF34">
    <property type="entry name" value="MOLYBDATE-BINDING PROTEIN MOLA"/>
    <property type="match status" value="1"/>
</dbReference>
<dbReference type="CDD" id="cd01144">
    <property type="entry name" value="BtuF"/>
    <property type="match status" value="1"/>
</dbReference>
<proteinExistence type="predicted"/>
<feature type="domain" description="Fe/B12 periplasmic-binding" evidence="3">
    <location>
        <begin position="86"/>
        <end position="340"/>
    </location>
</feature>
<evidence type="ECO:0000256" key="1">
    <source>
        <dbReference type="ARBA" id="ARBA00022729"/>
    </source>
</evidence>
<dbReference type="AlphaFoldDB" id="A0A3A4P6Z2"/>
<protein>
    <submittedName>
        <fullName evidence="4">Cobalamin-binding protein</fullName>
    </submittedName>
</protein>
<dbReference type="PANTHER" id="PTHR30535">
    <property type="entry name" value="VITAMIN B12-BINDING PROTEIN"/>
    <property type="match status" value="1"/>
</dbReference>
<dbReference type="Proteomes" id="UP000265882">
    <property type="component" value="Unassembled WGS sequence"/>
</dbReference>
<organism evidence="4 5">
    <name type="scientific">Abyssobacteria bacterium (strain SURF_5)</name>
    <dbReference type="NCBI Taxonomy" id="2093360"/>
    <lineage>
        <taxon>Bacteria</taxon>
        <taxon>Pseudomonadati</taxon>
        <taxon>Candidatus Hydrogenedentota</taxon>
        <taxon>Candidatus Abyssobacteria</taxon>
    </lineage>
</organism>
<feature type="region of interest" description="Disordered" evidence="2">
    <location>
        <begin position="19"/>
        <end position="41"/>
    </location>
</feature>
<dbReference type="Pfam" id="PF01497">
    <property type="entry name" value="Peripla_BP_2"/>
    <property type="match status" value="1"/>
</dbReference>
<dbReference type="SUPFAM" id="SSF53807">
    <property type="entry name" value="Helical backbone' metal receptor"/>
    <property type="match status" value="1"/>
</dbReference>
<dbReference type="InterPro" id="IPR050902">
    <property type="entry name" value="ABC_Transporter_SBP"/>
</dbReference>
<keyword evidence="1" id="KW-0732">Signal</keyword>
<dbReference type="InterPro" id="IPR054828">
    <property type="entry name" value="Vit_B12_bind_prot"/>
</dbReference>
<evidence type="ECO:0000313" key="4">
    <source>
        <dbReference type="EMBL" id="RJP23631.1"/>
    </source>
</evidence>
<comment type="caution">
    <text evidence="4">The sequence shown here is derived from an EMBL/GenBank/DDBJ whole genome shotgun (WGS) entry which is preliminary data.</text>
</comment>
<name>A0A3A4P6Z2_ABYX5</name>
<sequence length="348" mass="37759">MGTIADHAQLRCRPDCRRARRGRDLDNGDAAVTGDEGKERPEMKTPKAIVAFLFLIMLGFPSCGNEPQKPIMSSADARAQEMPPNRIVSMAPSITEIVFALGLGEKVVGVSDFCDYPPEAAKRPKVGGLVNPNVEAVIALEPDLVIALPNATHENTYRSLRQLGIKMLSLPNDTIADLYATVETIGQEAGAEAAAAEMIKGLQEKFAEVGSRVADRPKRRVMFIVGMDPLFVAGKGTFINDLIGIAGGENIAGDSSMKYPQLSIEQVVSKAPEVIFYTSLNFELTGDQEKQAEKVWSAYSTIPAVKEGRIHGLVADHVTLPGPRLRIGIEEMARAIHPEAFPQREQDQ</sequence>
<evidence type="ECO:0000259" key="3">
    <source>
        <dbReference type="PROSITE" id="PS50983"/>
    </source>
</evidence>
<dbReference type="InterPro" id="IPR002491">
    <property type="entry name" value="ABC_transptr_periplasmic_BD"/>
</dbReference>
<evidence type="ECO:0000313" key="5">
    <source>
        <dbReference type="Proteomes" id="UP000265882"/>
    </source>
</evidence>
<evidence type="ECO:0000256" key="2">
    <source>
        <dbReference type="SAM" id="MobiDB-lite"/>
    </source>
</evidence>
<accession>A0A3A4P6Z2</accession>
<dbReference type="NCBIfam" id="NF038402">
    <property type="entry name" value="TroA_like"/>
    <property type="match status" value="1"/>
</dbReference>
<dbReference type="EMBL" id="QZKU01000044">
    <property type="protein sequence ID" value="RJP23631.1"/>
    <property type="molecule type" value="Genomic_DNA"/>
</dbReference>
<gene>
    <name evidence="4" type="ORF">C4520_05955</name>
</gene>
<dbReference type="Gene3D" id="3.40.50.1980">
    <property type="entry name" value="Nitrogenase molybdenum iron protein domain"/>
    <property type="match status" value="2"/>
</dbReference>